<comment type="caution">
    <text evidence="1">The sequence shown here is derived from an EMBL/GenBank/DDBJ whole genome shotgun (WGS) entry which is preliminary data.</text>
</comment>
<dbReference type="EMBL" id="JAHIBW010000029">
    <property type="protein sequence ID" value="KAG7296001.1"/>
    <property type="molecule type" value="Genomic_DNA"/>
</dbReference>
<sequence length="59" mass="6336">MSDRVAAARRHMPQIRLELVDSIESRAGYRRRVAGGRGVYAQEFGCLGAGEVQAGSTTA</sequence>
<name>A0ABQ7PSQ1_PLUXY</name>
<evidence type="ECO:0000313" key="2">
    <source>
        <dbReference type="Proteomes" id="UP000823941"/>
    </source>
</evidence>
<gene>
    <name evidence="1" type="ORF">JYU34_021095</name>
</gene>
<dbReference type="Proteomes" id="UP000823941">
    <property type="component" value="Chromosome 29"/>
</dbReference>
<proteinExistence type="predicted"/>
<organism evidence="1 2">
    <name type="scientific">Plutella xylostella</name>
    <name type="common">Diamondback moth</name>
    <name type="synonym">Plutella maculipennis</name>
    <dbReference type="NCBI Taxonomy" id="51655"/>
    <lineage>
        <taxon>Eukaryota</taxon>
        <taxon>Metazoa</taxon>
        <taxon>Ecdysozoa</taxon>
        <taxon>Arthropoda</taxon>
        <taxon>Hexapoda</taxon>
        <taxon>Insecta</taxon>
        <taxon>Pterygota</taxon>
        <taxon>Neoptera</taxon>
        <taxon>Endopterygota</taxon>
        <taxon>Lepidoptera</taxon>
        <taxon>Glossata</taxon>
        <taxon>Ditrysia</taxon>
        <taxon>Yponomeutoidea</taxon>
        <taxon>Plutellidae</taxon>
        <taxon>Plutella</taxon>
    </lineage>
</organism>
<accession>A0ABQ7PSQ1</accession>
<reference evidence="1 2" key="1">
    <citation type="submission" date="2021-06" db="EMBL/GenBank/DDBJ databases">
        <title>A haploid diamondback moth (Plutella xylostella L.) genome assembly resolves 31 chromosomes and identifies a diamide resistance mutation.</title>
        <authorList>
            <person name="Ward C.M."/>
            <person name="Perry K.D."/>
            <person name="Baker G."/>
            <person name="Powis K."/>
            <person name="Heckel D.G."/>
            <person name="Baxter S.W."/>
        </authorList>
    </citation>
    <scope>NUCLEOTIDE SEQUENCE [LARGE SCALE GENOMIC DNA]</scope>
    <source>
        <strain evidence="1 2">LV</strain>
        <tissue evidence="1">Single pupa</tissue>
    </source>
</reference>
<evidence type="ECO:0000313" key="1">
    <source>
        <dbReference type="EMBL" id="KAG7296001.1"/>
    </source>
</evidence>
<protein>
    <submittedName>
        <fullName evidence="1">Uncharacterized protein</fullName>
    </submittedName>
</protein>
<keyword evidence="2" id="KW-1185">Reference proteome</keyword>